<gene>
    <name evidence="5" type="primary">lepB_2</name>
    <name evidence="5" type="ORF">Voc01_054430</name>
</gene>
<dbReference type="GO" id="GO:0004252">
    <property type="term" value="F:serine-type endopeptidase activity"/>
    <property type="evidence" value="ECO:0007669"/>
    <property type="project" value="InterPro"/>
</dbReference>
<accession>A0A8J4EDA9</accession>
<feature type="domain" description="Peptidase S26" evidence="4">
    <location>
        <begin position="11"/>
        <end position="100"/>
    </location>
</feature>
<dbReference type="SUPFAM" id="SSF51306">
    <property type="entry name" value="LexA/Signal peptidase"/>
    <property type="match status" value="1"/>
</dbReference>
<dbReference type="CDD" id="cd06530">
    <property type="entry name" value="S26_SPase_I"/>
    <property type="match status" value="1"/>
</dbReference>
<dbReference type="InterPro" id="IPR019533">
    <property type="entry name" value="Peptidase_S26"/>
</dbReference>
<evidence type="ECO:0000313" key="5">
    <source>
        <dbReference type="EMBL" id="GIJ70526.1"/>
    </source>
</evidence>
<dbReference type="AlphaFoldDB" id="A0A8J4EDA9"/>
<feature type="active site" evidence="3">
    <location>
        <position position="37"/>
    </location>
</feature>
<dbReference type="EMBL" id="BOPH01000081">
    <property type="protein sequence ID" value="GIJ70526.1"/>
    <property type="molecule type" value="Genomic_DNA"/>
</dbReference>
<dbReference type="Pfam" id="PF10502">
    <property type="entry name" value="Peptidase_S26"/>
    <property type="match status" value="2"/>
</dbReference>
<organism evidence="5 6">
    <name type="scientific">Virgisporangium ochraceum</name>
    <dbReference type="NCBI Taxonomy" id="65505"/>
    <lineage>
        <taxon>Bacteria</taxon>
        <taxon>Bacillati</taxon>
        <taxon>Actinomycetota</taxon>
        <taxon>Actinomycetes</taxon>
        <taxon>Micromonosporales</taxon>
        <taxon>Micromonosporaceae</taxon>
        <taxon>Virgisporangium</taxon>
    </lineage>
</organism>
<comment type="subcellular location">
    <subcellularLocation>
        <location evidence="1">Cell membrane</location>
        <topology evidence="1">Single-pass type II membrane protein</topology>
    </subcellularLocation>
</comment>
<dbReference type="PANTHER" id="PTHR43390:SF1">
    <property type="entry name" value="CHLOROPLAST PROCESSING PEPTIDASE"/>
    <property type="match status" value="1"/>
</dbReference>
<evidence type="ECO:0000256" key="2">
    <source>
        <dbReference type="ARBA" id="ARBA00009370"/>
    </source>
</evidence>
<feature type="domain" description="Peptidase S26" evidence="4">
    <location>
        <begin position="113"/>
        <end position="150"/>
    </location>
</feature>
<dbReference type="InterPro" id="IPR036286">
    <property type="entry name" value="LexA/Signal_pep-like_sf"/>
</dbReference>
<dbReference type="PRINTS" id="PR00727">
    <property type="entry name" value="LEADERPTASE"/>
</dbReference>
<dbReference type="Gene3D" id="2.10.109.10">
    <property type="entry name" value="Umud Fragment, subunit A"/>
    <property type="match status" value="1"/>
</dbReference>
<dbReference type="InterPro" id="IPR000223">
    <property type="entry name" value="Pept_S26A_signal_pept_1"/>
</dbReference>
<keyword evidence="6" id="KW-1185">Reference proteome</keyword>
<dbReference type="PANTHER" id="PTHR43390">
    <property type="entry name" value="SIGNAL PEPTIDASE I"/>
    <property type="match status" value="1"/>
</dbReference>
<comment type="caution">
    <text evidence="5">The sequence shown here is derived from an EMBL/GenBank/DDBJ whole genome shotgun (WGS) entry which is preliminary data.</text>
</comment>
<dbReference type="GO" id="GO:0005886">
    <property type="term" value="C:plasma membrane"/>
    <property type="evidence" value="ECO:0007669"/>
    <property type="project" value="UniProtKB-SubCell"/>
</dbReference>
<dbReference type="Proteomes" id="UP000635606">
    <property type="component" value="Unassembled WGS sequence"/>
</dbReference>
<sequence length="162" mass="16863">MSAALWTGGAVAVIVALVVAVRVATRRLFIVTVDGPSMEPVMVAGDRLVAHRVAGNGLRVGQVAVAERPLNAGGWHWPAGDPARRRWMIKRVVAVAGDPVPPDVLGAVGSAPGATVPAGMLVLLGDNRDDSLDSRVFGFVPADRVLGVVRRRHGERTAVATA</sequence>
<evidence type="ECO:0000256" key="3">
    <source>
        <dbReference type="PIRSR" id="PIRSR600223-1"/>
    </source>
</evidence>
<dbReference type="GO" id="GO:0006465">
    <property type="term" value="P:signal peptide processing"/>
    <property type="evidence" value="ECO:0007669"/>
    <property type="project" value="InterPro"/>
</dbReference>
<evidence type="ECO:0000313" key="6">
    <source>
        <dbReference type="Proteomes" id="UP000635606"/>
    </source>
</evidence>
<evidence type="ECO:0000259" key="4">
    <source>
        <dbReference type="Pfam" id="PF10502"/>
    </source>
</evidence>
<comment type="similarity">
    <text evidence="2">Belongs to the peptidase S26 family.</text>
</comment>
<dbReference type="RefSeq" id="WP_239160518.1">
    <property type="nucleotide sequence ID" value="NZ_BOPH01000081.1"/>
</dbReference>
<name>A0A8J4EDA9_9ACTN</name>
<evidence type="ECO:0000256" key="1">
    <source>
        <dbReference type="ARBA" id="ARBA00004401"/>
    </source>
</evidence>
<feature type="active site" evidence="3">
    <location>
        <position position="90"/>
    </location>
</feature>
<protein>
    <submittedName>
        <fullName evidence="5">S26 family signal peptidase</fullName>
    </submittedName>
</protein>
<reference evidence="5" key="1">
    <citation type="submission" date="2021-01" db="EMBL/GenBank/DDBJ databases">
        <title>Whole genome shotgun sequence of Virgisporangium ochraceum NBRC 16418.</title>
        <authorList>
            <person name="Komaki H."/>
            <person name="Tamura T."/>
        </authorList>
    </citation>
    <scope>NUCLEOTIDE SEQUENCE</scope>
    <source>
        <strain evidence="5">NBRC 16418</strain>
    </source>
</reference>
<proteinExistence type="inferred from homology"/>